<evidence type="ECO:0000256" key="1">
    <source>
        <dbReference type="SAM" id="MobiDB-lite"/>
    </source>
</evidence>
<dbReference type="EMBL" id="JAGPXC010000006">
    <property type="protein sequence ID" value="KAH6652425.1"/>
    <property type="molecule type" value="Genomic_DNA"/>
</dbReference>
<comment type="caution">
    <text evidence="2">The sequence shown here is derived from an EMBL/GenBank/DDBJ whole genome shotgun (WGS) entry which is preliminary data.</text>
</comment>
<evidence type="ECO:0000313" key="3">
    <source>
        <dbReference type="Proteomes" id="UP000758603"/>
    </source>
</evidence>
<sequence length="158" mass="16627">MNVAVKVSLPSGSTTYKVNLVSLSRFNLILFLLPTSQSSVNEMQPVSRLATAVLLLSLISTASGKPTHFVGANNATQQPTSATTATSGSATAGTTPVITAAHSITSSISTCTPFVTPTNPPECVSKFGQLKCYDQLYCEYPASWGVGYDPIEPCWTCD</sequence>
<dbReference type="RefSeq" id="XP_045956703.1">
    <property type="nucleotide sequence ID" value="XM_046096391.1"/>
</dbReference>
<name>A0A9P8ZVW7_9PEZI</name>
<dbReference type="AlphaFoldDB" id="A0A9P8ZVW7"/>
<gene>
    <name evidence="2" type="ORF">BKA67DRAFT_355759</name>
</gene>
<dbReference type="GeneID" id="70125284"/>
<organism evidence="2 3">
    <name type="scientific">Truncatella angustata</name>
    <dbReference type="NCBI Taxonomy" id="152316"/>
    <lineage>
        <taxon>Eukaryota</taxon>
        <taxon>Fungi</taxon>
        <taxon>Dikarya</taxon>
        <taxon>Ascomycota</taxon>
        <taxon>Pezizomycotina</taxon>
        <taxon>Sordariomycetes</taxon>
        <taxon>Xylariomycetidae</taxon>
        <taxon>Amphisphaeriales</taxon>
        <taxon>Sporocadaceae</taxon>
        <taxon>Truncatella</taxon>
    </lineage>
</organism>
<dbReference type="Proteomes" id="UP000758603">
    <property type="component" value="Unassembled WGS sequence"/>
</dbReference>
<reference evidence="2" key="1">
    <citation type="journal article" date="2021" name="Nat. Commun.">
        <title>Genetic determinants of endophytism in the Arabidopsis root mycobiome.</title>
        <authorList>
            <person name="Mesny F."/>
            <person name="Miyauchi S."/>
            <person name="Thiergart T."/>
            <person name="Pickel B."/>
            <person name="Atanasova L."/>
            <person name="Karlsson M."/>
            <person name="Huettel B."/>
            <person name="Barry K.W."/>
            <person name="Haridas S."/>
            <person name="Chen C."/>
            <person name="Bauer D."/>
            <person name="Andreopoulos W."/>
            <person name="Pangilinan J."/>
            <person name="LaButti K."/>
            <person name="Riley R."/>
            <person name="Lipzen A."/>
            <person name="Clum A."/>
            <person name="Drula E."/>
            <person name="Henrissat B."/>
            <person name="Kohler A."/>
            <person name="Grigoriev I.V."/>
            <person name="Martin F.M."/>
            <person name="Hacquard S."/>
        </authorList>
    </citation>
    <scope>NUCLEOTIDE SEQUENCE</scope>
    <source>
        <strain evidence="2">MPI-SDFR-AT-0073</strain>
    </source>
</reference>
<protein>
    <submittedName>
        <fullName evidence="2">Uncharacterized protein</fullName>
    </submittedName>
</protein>
<feature type="region of interest" description="Disordered" evidence="1">
    <location>
        <begin position="71"/>
        <end position="91"/>
    </location>
</feature>
<evidence type="ECO:0000313" key="2">
    <source>
        <dbReference type="EMBL" id="KAH6652425.1"/>
    </source>
</evidence>
<proteinExistence type="predicted"/>
<dbReference type="OrthoDB" id="4737479at2759"/>
<accession>A0A9P8ZVW7</accession>
<keyword evidence="3" id="KW-1185">Reference proteome</keyword>
<feature type="compositionally biased region" description="Low complexity" evidence="1">
    <location>
        <begin position="72"/>
        <end position="91"/>
    </location>
</feature>